<gene>
    <name evidence="1" type="ORF">ACJMK2_006075</name>
</gene>
<protein>
    <submittedName>
        <fullName evidence="1">Uncharacterized protein</fullName>
    </submittedName>
</protein>
<dbReference type="AlphaFoldDB" id="A0ABD3VV55"/>
<keyword evidence="2" id="KW-1185">Reference proteome</keyword>
<reference evidence="1 2" key="1">
    <citation type="submission" date="2024-11" db="EMBL/GenBank/DDBJ databases">
        <title>Chromosome-level genome assembly of the freshwater bivalve Anodonta woodiana.</title>
        <authorList>
            <person name="Chen X."/>
        </authorList>
    </citation>
    <scope>NUCLEOTIDE SEQUENCE [LARGE SCALE GENOMIC DNA]</scope>
    <source>
        <strain evidence="1">MN2024</strain>
        <tissue evidence="1">Gills</tissue>
    </source>
</reference>
<accession>A0ABD3VV55</accession>
<organism evidence="1 2">
    <name type="scientific">Sinanodonta woodiana</name>
    <name type="common">Chinese pond mussel</name>
    <name type="synonym">Anodonta woodiana</name>
    <dbReference type="NCBI Taxonomy" id="1069815"/>
    <lineage>
        <taxon>Eukaryota</taxon>
        <taxon>Metazoa</taxon>
        <taxon>Spiralia</taxon>
        <taxon>Lophotrochozoa</taxon>
        <taxon>Mollusca</taxon>
        <taxon>Bivalvia</taxon>
        <taxon>Autobranchia</taxon>
        <taxon>Heteroconchia</taxon>
        <taxon>Palaeoheterodonta</taxon>
        <taxon>Unionida</taxon>
        <taxon>Unionoidea</taxon>
        <taxon>Unionidae</taxon>
        <taxon>Unioninae</taxon>
        <taxon>Sinanodonta</taxon>
    </lineage>
</organism>
<name>A0ABD3VV55_SINWO</name>
<proteinExistence type="predicted"/>
<evidence type="ECO:0000313" key="1">
    <source>
        <dbReference type="EMBL" id="KAL3864388.1"/>
    </source>
</evidence>
<evidence type="ECO:0000313" key="2">
    <source>
        <dbReference type="Proteomes" id="UP001634394"/>
    </source>
</evidence>
<dbReference type="EMBL" id="JBJQND010000010">
    <property type="protein sequence ID" value="KAL3864388.1"/>
    <property type="molecule type" value="Genomic_DNA"/>
</dbReference>
<comment type="caution">
    <text evidence="1">The sequence shown here is derived from an EMBL/GenBank/DDBJ whole genome shotgun (WGS) entry which is preliminary data.</text>
</comment>
<sequence>MSDAIRKAMTVVTAPIWLPVAAIGGLVSGPVRGVIDAIAAKTIGSLPGSAVERSVT</sequence>
<dbReference type="Proteomes" id="UP001634394">
    <property type="component" value="Unassembled WGS sequence"/>
</dbReference>